<evidence type="ECO:0000259" key="2">
    <source>
        <dbReference type="Pfam" id="PF20151"/>
    </source>
</evidence>
<name>A0A0C3BW02_HEBCY</name>
<evidence type="ECO:0000313" key="3">
    <source>
        <dbReference type="EMBL" id="KIM40795.1"/>
    </source>
</evidence>
<organism evidence="3 4">
    <name type="scientific">Hebeloma cylindrosporum</name>
    <dbReference type="NCBI Taxonomy" id="76867"/>
    <lineage>
        <taxon>Eukaryota</taxon>
        <taxon>Fungi</taxon>
        <taxon>Dikarya</taxon>
        <taxon>Basidiomycota</taxon>
        <taxon>Agaricomycotina</taxon>
        <taxon>Agaricomycetes</taxon>
        <taxon>Agaricomycetidae</taxon>
        <taxon>Agaricales</taxon>
        <taxon>Agaricineae</taxon>
        <taxon>Hymenogastraceae</taxon>
        <taxon>Hebeloma</taxon>
    </lineage>
</organism>
<keyword evidence="1" id="KW-0812">Transmembrane</keyword>
<keyword evidence="1" id="KW-1133">Transmembrane helix</keyword>
<dbReference type="Pfam" id="PF20151">
    <property type="entry name" value="DUF6533"/>
    <property type="match status" value="1"/>
</dbReference>
<keyword evidence="4" id="KW-1185">Reference proteome</keyword>
<evidence type="ECO:0000256" key="1">
    <source>
        <dbReference type="SAM" id="Phobius"/>
    </source>
</evidence>
<feature type="transmembrane region" description="Helical" evidence="1">
    <location>
        <begin position="82"/>
        <end position="102"/>
    </location>
</feature>
<dbReference type="HOGENOM" id="CLU_118693_0_0_1"/>
<feature type="non-terminal residue" evidence="3">
    <location>
        <position position="134"/>
    </location>
</feature>
<evidence type="ECO:0000313" key="4">
    <source>
        <dbReference type="Proteomes" id="UP000053424"/>
    </source>
</evidence>
<dbReference type="Proteomes" id="UP000053424">
    <property type="component" value="Unassembled WGS sequence"/>
</dbReference>
<keyword evidence="1" id="KW-0472">Membrane</keyword>
<protein>
    <recommendedName>
        <fullName evidence="2">DUF6533 domain-containing protein</fullName>
    </recommendedName>
</protein>
<dbReference type="OrthoDB" id="3242409at2759"/>
<proteinExistence type="predicted"/>
<feature type="domain" description="DUF6533" evidence="2">
    <location>
        <begin position="6"/>
        <end position="42"/>
    </location>
</feature>
<feature type="transmembrane region" description="Helical" evidence="1">
    <location>
        <begin position="114"/>
        <end position="132"/>
    </location>
</feature>
<dbReference type="AlphaFoldDB" id="A0A0C3BW02"/>
<reference evidence="4" key="2">
    <citation type="submission" date="2015-01" db="EMBL/GenBank/DDBJ databases">
        <title>Evolutionary Origins and Diversification of the Mycorrhizal Mutualists.</title>
        <authorList>
            <consortium name="DOE Joint Genome Institute"/>
            <consortium name="Mycorrhizal Genomics Consortium"/>
            <person name="Kohler A."/>
            <person name="Kuo A."/>
            <person name="Nagy L.G."/>
            <person name="Floudas D."/>
            <person name="Copeland A."/>
            <person name="Barry K.W."/>
            <person name="Cichocki N."/>
            <person name="Veneault-Fourrey C."/>
            <person name="LaButti K."/>
            <person name="Lindquist E.A."/>
            <person name="Lipzen A."/>
            <person name="Lundell T."/>
            <person name="Morin E."/>
            <person name="Murat C."/>
            <person name="Riley R."/>
            <person name="Ohm R."/>
            <person name="Sun H."/>
            <person name="Tunlid A."/>
            <person name="Henrissat B."/>
            <person name="Grigoriev I.V."/>
            <person name="Hibbett D.S."/>
            <person name="Martin F."/>
        </authorList>
    </citation>
    <scope>NUCLEOTIDE SEQUENCE [LARGE SCALE GENOMIC DNA]</scope>
    <source>
        <strain evidence="4">h7</strain>
    </source>
</reference>
<sequence length="134" mass="15595">WSNFTTALLYYDYSLTWTREVKYFWTRKFTLSTALYILCRYPLVANVIYLLAISNKLPTLRVSNLDSLSRCIRVLTTFSHRIIPYSFSDLIITVIAYQAVWGARTYAVFNRNRWILAFFGSLGITILVFGAVSH</sequence>
<dbReference type="EMBL" id="KN831782">
    <property type="protein sequence ID" value="KIM40795.1"/>
    <property type="molecule type" value="Genomic_DNA"/>
</dbReference>
<feature type="transmembrane region" description="Helical" evidence="1">
    <location>
        <begin position="29"/>
        <end position="52"/>
    </location>
</feature>
<accession>A0A0C3BW02</accession>
<gene>
    <name evidence="3" type="ORF">M413DRAFT_72793</name>
</gene>
<dbReference type="InterPro" id="IPR045340">
    <property type="entry name" value="DUF6533"/>
</dbReference>
<reference evidence="3 4" key="1">
    <citation type="submission" date="2014-04" db="EMBL/GenBank/DDBJ databases">
        <authorList>
            <consortium name="DOE Joint Genome Institute"/>
            <person name="Kuo A."/>
            <person name="Gay G."/>
            <person name="Dore J."/>
            <person name="Kohler A."/>
            <person name="Nagy L.G."/>
            <person name="Floudas D."/>
            <person name="Copeland A."/>
            <person name="Barry K.W."/>
            <person name="Cichocki N."/>
            <person name="Veneault-Fourrey C."/>
            <person name="LaButti K."/>
            <person name="Lindquist E.A."/>
            <person name="Lipzen A."/>
            <person name="Lundell T."/>
            <person name="Morin E."/>
            <person name="Murat C."/>
            <person name="Sun H."/>
            <person name="Tunlid A."/>
            <person name="Henrissat B."/>
            <person name="Grigoriev I.V."/>
            <person name="Hibbett D.S."/>
            <person name="Martin F."/>
            <person name="Nordberg H.P."/>
            <person name="Cantor M.N."/>
            <person name="Hua S.X."/>
        </authorList>
    </citation>
    <scope>NUCLEOTIDE SEQUENCE [LARGE SCALE GENOMIC DNA]</scope>
    <source>
        <strain evidence="4">h7</strain>
    </source>
</reference>